<evidence type="ECO:0000256" key="6">
    <source>
        <dbReference type="ARBA" id="ARBA00022786"/>
    </source>
</evidence>
<evidence type="ECO:0000313" key="11">
    <source>
        <dbReference type="EMBL" id="CAG5129024.1"/>
    </source>
</evidence>
<keyword evidence="9" id="KW-0472">Membrane</keyword>
<name>A0A8S3ZHG9_9EUPU</name>
<dbReference type="SUPFAM" id="SSF57850">
    <property type="entry name" value="RING/U-box"/>
    <property type="match status" value="1"/>
</dbReference>
<dbReference type="GO" id="GO:0008270">
    <property type="term" value="F:zinc ion binding"/>
    <property type="evidence" value="ECO:0007669"/>
    <property type="project" value="UniProtKB-KW"/>
</dbReference>
<protein>
    <recommendedName>
        <fullName evidence="10">RING-CH-type domain-containing protein</fullName>
    </recommendedName>
</protein>
<dbReference type="Gene3D" id="3.30.40.10">
    <property type="entry name" value="Zinc/RING finger domain, C3HC4 (zinc finger)"/>
    <property type="match status" value="1"/>
</dbReference>
<dbReference type="PANTHER" id="PTHR46065:SF3">
    <property type="entry name" value="FI20425P1"/>
    <property type="match status" value="1"/>
</dbReference>
<dbReference type="PROSITE" id="PS51292">
    <property type="entry name" value="ZF_RING_CH"/>
    <property type="match status" value="1"/>
</dbReference>
<sequence length="126" mass="14531">MPLTRVAVQPLAIMKDKKDRTSPFIVQECKLWKNATKSELPNVNPRLAERCDSQLSAYSEKQDICRICHCEAELANKLISPCLCSGSLKYIHLCCLQKWIKSSDKKSCELCNFDYIMTMKIRPFKQ</sequence>
<evidence type="ECO:0000256" key="1">
    <source>
        <dbReference type="ARBA" id="ARBA00004141"/>
    </source>
</evidence>
<dbReference type="EMBL" id="CAJHNH020003334">
    <property type="protein sequence ID" value="CAG5129024.1"/>
    <property type="molecule type" value="Genomic_DNA"/>
</dbReference>
<dbReference type="SMART" id="SM00744">
    <property type="entry name" value="RINGv"/>
    <property type="match status" value="1"/>
</dbReference>
<dbReference type="OrthoDB" id="264354at2759"/>
<accession>A0A8S3ZHG9</accession>
<dbReference type="PANTHER" id="PTHR46065">
    <property type="entry name" value="E3 UBIQUITIN-PROTEIN LIGASE MARCH 2/3 FAMILY MEMBER"/>
    <property type="match status" value="1"/>
</dbReference>
<dbReference type="GO" id="GO:0016740">
    <property type="term" value="F:transferase activity"/>
    <property type="evidence" value="ECO:0007669"/>
    <property type="project" value="UniProtKB-KW"/>
</dbReference>
<proteinExistence type="predicted"/>
<evidence type="ECO:0000256" key="5">
    <source>
        <dbReference type="ARBA" id="ARBA00022771"/>
    </source>
</evidence>
<dbReference type="Proteomes" id="UP000678393">
    <property type="component" value="Unassembled WGS sequence"/>
</dbReference>
<dbReference type="InterPro" id="IPR013083">
    <property type="entry name" value="Znf_RING/FYVE/PHD"/>
</dbReference>
<keyword evidence="8" id="KW-1133">Transmembrane helix</keyword>
<evidence type="ECO:0000256" key="9">
    <source>
        <dbReference type="ARBA" id="ARBA00023136"/>
    </source>
</evidence>
<organism evidence="11 12">
    <name type="scientific">Candidula unifasciata</name>
    <dbReference type="NCBI Taxonomy" id="100452"/>
    <lineage>
        <taxon>Eukaryota</taxon>
        <taxon>Metazoa</taxon>
        <taxon>Spiralia</taxon>
        <taxon>Lophotrochozoa</taxon>
        <taxon>Mollusca</taxon>
        <taxon>Gastropoda</taxon>
        <taxon>Heterobranchia</taxon>
        <taxon>Euthyneura</taxon>
        <taxon>Panpulmonata</taxon>
        <taxon>Eupulmonata</taxon>
        <taxon>Stylommatophora</taxon>
        <taxon>Helicina</taxon>
        <taxon>Helicoidea</taxon>
        <taxon>Geomitridae</taxon>
        <taxon>Candidula</taxon>
    </lineage>
</organism>
<keyword evidence="12" id="KW-1185">Reference proteome</keyword>
<dbReference type="Pfam" id="PF12906">
    <property type="entry name" value="RINGv"/>
    <property type="match status" value="1"/>
</dbReference>
<comment type="caution">
    <text evidence="11">The sequence shown here is derived from an EMBL/GenBank/DDBJ whole genome shotgun (WGS) entry which is preliminary data.</text>
</comment>
<feature type="domain" description="RING-CH-type" evidence="10">
    <location>
        <begin position="57"/>
        <end position="118"/>
    </location>
</feature>
<evidence type="ECO:0000256" key="2">
    <source>
        <dbReference type="ARBA" id="ARBA00022679"/>
    </source>
</evidence>
<keyword evidence="3" id="KW-0812">Transmembrane</keyword>
<reference evidence="11" key="1">
    <citation type="submission" date="2021-04" db="EMBL/GenBank/DDBJ databases">
        <authorList>
            <consortium name="Molecular Ecology Group"/>
        </authorList>
    </citation>
    <scope>NUCLEOTIDE SEQUENCE</scope>
</reference>
<evidence type="ECO:0000256" key="3">
    <source>
        <dbReference type="ARBA" id="ARBA00022692"/>
    </source>
</evidence>
<comment type="subcellular location">
    <subcellularLocation>
        <location evidence="1">Membrane</location>
        <topology evidence="1">Multi-pass membrane protein</topology>
    </subcellularLocation>
</comment>
<feature type="non-terminal residue" evidence="11">
    <location>
        <position position="126"/>
    </location>
</feature>
<evidence type="ECO:0000313" key="12">
    <source>
        <dbReference type="Proteomes" id="UP000678393"/>
    </source>
</evidence>
<dbReference type="GO" id="GO:0016020">
    <property type="term" value="C:membrane"/>
    <property type="evidence" value="ECO:0007669"/>
    <property type="project" value="UniProtKB-SubCell"/>
</dbReference>
<dbReference type="AlphaFoldDB" id="A0A8S3ZHG9"/>
<keyword evidence="5" id="KW-0863">Zinc-finger</keyword>
<gene>
    <name evidence="11" type="ORF">CUNI_LOCUS14582</name>
</gene>
<keyword evidence="7" id="KW-0862">Zinc</keyword>
<keyword evidence="6" id="KW-0833">Ubl conjugation pathway</keyword>
<dbReference type="InterPro" id="IPR011016">
    <property type="entry name" value="Znf_RING-CH"/>
</dbReference>
<keyword evidence="4" id="KW-0479">Metal-binding</keyword>
<evidence type="ECO:0000256" key="8">
    <source>
        <dbReference type="ARBA" id="ARBA00022989"/>
    </source>
</evidence>
<evidence type="ECO:0000256" key="4">
    <source>
        <dbReference type="ARBA" id="ARBA00022723"/>
    </source>
</evidence>
<keyword evidence="2" id="KW-0808">Transferase</keyword>
<evidence type="ECO:0000256" key="7">
    <source>
        <dbReference type="ARBA" id="ARBA00022833"/>
    </source>
</evidence>
<evidence type="ECO:0000259" key="10">
    <source>
        <dbReference type="PROSITE" id="PS51292"/>
    </source>
</evidence>